<keyword evidence="2 3" id="KW-0186">Copper</keyword>
<evidence type="ECO:0000259" key="6">
    <source>
        <dbReference type="PROSITE" id="PS51352"/>
    </source>
</evidence>
<dbReference type="CDD" id="cd02968">
    <property type="entry name" value="SCO"/>
    <property type="match status" value="1"/>
</dbReference>
<feature type="domain" description="Thioredoxin" evidence="6">
    <location>
        <begin position="39"/>
        <end position="212"/>
    </location>
</feature>
<keyword evidence="5" id="KW-0472">Membrane</keyword>
<name>A0AAV5AZD2_9FLAO</name>
<evidence type="ECO:0000256" key="4">
    <source>
        <dbReference type="PIRSR" id="PIRSR603782-2"/>
    </source>
</evidence>
<dbReference type="Proteomes" id="UP001208692">
    <property type="component" value="Unassembled WGS sequence"/>
</dbReference>
<dbReference type="AlphaFoldDB" id="A0AAV5AZD2"/>
<comment type="caution">
    <text evidence="7">The sequence shown here is derived from an EMBL/GenBank/DDBJ whole genome shotgun (WGS) entry which is preliminary data.</text>
</comment>
<protein>
    <submittedName>
        <fullName evidence="7">Photosynthetic protein synthase II</fullName>
    </submittedName>
</protein>
<evidence type="ECO:0000256" key="3">
    <source>
        <dbReference type="PIRSR" id="PIRSR603782-1"/>
    </source>
</evidence>
<dbReference type="InterPro" id="IPR013766">
    <property type="entry name" value="Thioredoxin_domain"/>
</dbReference>
<organism evidence="7 9">
    <name type="scientific">Capnocytophaga catalasegens</name>
    <dbReference type="NCBI Taxonomy" id="1004260"/>
    <lineage>
        <taxon>Bacteria</taxon>
        <taxon>Pseudomonadati</taxon>
        <taxon>Bacteroidota</taxon>
        <taxon>Flavobacteriia</taxon>
        <taxon>Flavobacteriales</taxon>
        <taxon>Flavobacteriaceae</taxon>
        <taxon>Capnocytophaga</taxon>
    </lineage>
</organism>
<dbReference type="GO" id="GO:0046872">
    <property type="term" value="F:metal ion binding"/>
    <property type="evidence" value="ECO:0007669"/>
    <property type="project" value="UniProtKB-KW"/>
</dbReference>
<keyword evidence="4" id="KW-1015">Disulfide bond</keyword>
<dbReference type="InterPro" id="IPR036249">
    <property type="entry name" value="Thioredoxin-like_sf"/>
</dbReference>
<evidence type="ECO:0000313" key="8">
    <source>
        <dbReference type="EMBL" id="GJM53233.1"/>
    </source>
</evidence>
<dbReference type="EMBL" id="BQKA01000050">
    <property type="protein sequence ID" value="GJM51350.1"/>
    <property type="molecule type" value="Genomic_DNA"/>
</dbReference>
<dbReference type="RefSeq" id="WP_264845307.1">
    <property type="nucleotide sequence ID" value="NZ_BPMA01000007.1"/>
</dbReference>
<keyword evidence="3" id="KW-0479">Metal-binding</keyword>
<dbReference type="Proteomes" id="UP001207736">
    <property type="component" value="Unassembled WGS sequence"/>
</dbReference>
<keyword evidence="5" id="KW-0812">Transmembrane</keyword>
<feature type="disulfide bond" description="Redox-active" evidence="4">
    <location>
        <begin position="77"/>
        <end position="81"/>
    </location>
</feature>
<gene>
    <name evidence="7" type="primary">ypmQ</name>
    <name evidence="7" type="ORF">RCZ15_23230</name>
    <name evidence="8" type="ORF">RCZ16_15500</name>
</gene>
<dbReference type="PANTHER" id="PTHR12151">
    <property type="entry name" value="ELECTRON TRANSPORT PROTIN SCO1/SENC FAMILY MEMBER"/>
    <property type="match status" value="1"/>
</dbReference>
<dbReference type="Gene3D" id="3.40.30.10">
    <property type="entry name" value="Glutaredoxin"/>
    <property type="match status" value="1"/>
</dbReference>
<dbReference type="PANTHER" id="PTHR12151:SF25">
    <property type="entry name" value="LINALOOL DEHYDRATASE_ISOMERASE DOMAIN-CONTAINING PROTEIN"/>
    <property type="match status" value="1"/>
</dbReference>
<proteinExistence type="inferred from homology"/>
<keyword evidence="5" id="KW-1133">Transmembrane helix</keyword>
<evidence type="ECO:0000256" key="1">
    <source>
        <dbReference type="ARBA" id="ARBA00010996"/>
    </source>
</evidence>
<evidence type="ECO:0000313" key="10">
    <source>
        <dbReference type="Proteomes" id="UP001208692"/>
    </source>
</evidence>
<keyword evidence="10" id="KW-1185">Reference proteome</keyword>
<evidence type="ECO:0000256" key="5">
    <source>
        <dbReference type="SAM" id="Phobius"/>
    </source>
</evidence>
<evidence type="ECO:0000313" key="9">
    <source>
        <dbReference type="Proteomes" id="UP001207736"/>
    </source>
</evidence>
<dbReference type="InterPro" id="IPR003782">
    <property type="entry name" value="SCO1/SenC"/>
</dbReference>
<feature type="binding site" evidence="3">
    <location>
        <position position="81"/>
    </location>
    <ligand>
        <name>Cu cation</name>
        <dbReference type="ChEBI" id="CHEBI:23378"/>
    </ligand>
</feature>
<comment type="similarity">
    <text evidence="1">Belongs to the SCO1/2 family.</text>
</comment>
<accession>A0AAV5AZD2</accession>
<sequence>MNKNTILSSVIFLLVVGVVVFGIIHYRKSKETYLSDTGLVVIGKAPSFSFTDQNGKIITNQTYEGKIYVVDFFFTTCPTICPIMTTNMARVQDAFPDNSIGIASFSINPTTDTPEVLLQYAKKFGVTNPHWHLLTGDEKKIFKLSNEGFNIYAAKIDDEQEGFEHSGLFALIDQKGNIVSRKNDKGQPIIYYKGTESEGIQMLIEDIKKLQK</sequence>
<feature type="binding site" evidence="3">
    <location>
        <position position="77"/>
    </location>
    <ligand>
        <name>Cu cation</name>
        <dbReference type="ChEBI" id="CHEBI:23378"/>
    </ligand>
</feature>
<dbReference type="PROSITE" id="PS51352">
    <property type="entry name" value="THIOREDOXIN_2"/>
    <property type="match status" value="1"/>
</dbReference>
<feature type="transmembrane region" description="Helical" evidence="5">
    <location>
        <begin position="6"/>
        <end position="26"/>
    </location>
</feature>
<evidence type="ECO:0000256" key="2">
    <source>
        <dbReference type="ARBA" id="ARBA00023008"/>
    </source>
</evidence>
<reference evidence="7 10" key="1">
    <citation type="submission" date="2021-11" db="EMBL/GenBank/DDBJ databases">
        <title>Draft genome sequence of Capnocytophaga sp. strain KC07075 isolated from cat oral cavity.</title>
        <authorList>
            <person name="Suzuki M."/>
            <person name="Imaoka K."/>
            <person name="Kimura M."/>
            <person name="Morikawa S."/>
            <person name="Maeda K."/>
        </authorList>
    </citation>
    <scope>NUCLEOTIDE SEQUENCE</scope>
    <source>
        <strain evidence="7">KC07075</strain>
        <strain evidence="8 10">KC07079</strain>
    </source>
</reference>
<evidence type="ECO:0000313" key="7">
    <source>
        <dbReference type="EMBL" id="GJM51350.1"/>
    </source>
</evidence>
<feature type="binding site" evidence="3">
    <location>
        <position position="165"/>
    </location>
    <ligand>
        <name>Cu cation</name>
        <dbReference type="ChEBI" id="CHEBI:23378"/>
    </ligand>
</feature>
<dbReference type="EMBL" id="BQKB01000031">
    <property type="protein sequence ID" value="GJM53233.1"/>
    <property type="molecule type" value="Genomic_DNA"/>
</dbReference>
<dbReference type="Pfam" id="PF02630">
    <property type="entry name" value="SCO1-SenC"/>
    <property type="match status" value="1"/>
</dbReference>
<dbReference type="SUPFAM" id="SSF52833">
    <property type="entry name" value="Thioredoxin-like"/>
    <property type="match status" value="1"/>
</dbReference>